<evidence type="ECO:0000313" key="2">
    <source>
        <dbReference type="Proteomes" id="UP000298030"/>
    </source>
</evidence>
<reference evidence="1 2" key="1">
    <citation type="journal article" date="2019" name="Nat. Ecol. Evol.">
        <title>Megaphylogeny resolves global patterns of mushroom evolution.</title>
        <authorList>
            <person name="Varga T."/>
            <person name="Krizsan K."/>
            <person name="Foldi C."/>
            <person name="Dima B."/>
            <person name="Sanchez-Garcia M."/>
            <person name="Sanchez-Ramirez S."/>
            <person name="Szollosi G.J."/>
            <person name="Szarkandi J.G."/>
            <person name="Papp V."/>
            <person name="Albert L."/>
            <person name="Andreopoulos W."/>
            <person name="Angelini C."/>
            <person name="Antonin V."/>
            <person name="Barry K.W."/>
            <person name="Bougher N.L."/>
            <person name="Buchanan P."/>
            <person name="Buyck B."/>
            <person name="Bense V."/>
            <person name="Catcheside P."/>
            <person name="Chovatia M."/>
            <person name="Cooper J."/>
            <person name="Damon W."/>
            <person name="Desjardin D."/>
            <person name="Finy P."/>
            <person name="Geml J."/>
            <person name="Haridas S."/>
            <person name="Hughes K."/>
            <person name="Justo A."/>
            <person name="Karasinski D."/>
            <person name="Kautmanova I."/>
            <person name="Kiss B."/>
            <person name="Kocsube S."/>
            <person name="Kotiranta H."/>
            <person name="LaButti K.M."/>
            <person name="Lechner B.E."/>
            <person name="Liimatainen K."/>
            <person name="Lipzen A."/>
            <person name="Lukacs Z."/>
            <person name="Mihaltcheva S."/>
            <person name="Morgado L.N."/>
            <person name="Niskanen T."/>
            <person name="Noordeloos M.E."/>
            <person name="Ohm R.A."/>
            <person name="Ortiz-Santana B."/>
            <person name="Ovrebo C."/>
            <person name="Racz N."/>
            <person name="Riley R."/>
            <person name="Savchenko A."/>
            <person name="Shiryaev A."/>
            <person name="Soop K."/>
            <person name="Spirin V."/>
            <person name="Szebenyi C."/>
            <person name="Tomsovsky M."/>
            <person name="Tulloss R.E."/>
            <person name="Uehling J."/>
            <person name="Grigoriev I.V."/>
            <person name="Vagvolgyi C."/>
            <person name="Papp T."/>
            <person name="Martin F.M."/>
            <person name="Miettinen O."/>
            <person name="Hibbett D.S."/>
            <person name="Nagy L.G."/>
        </authorList>
    </citation>
    <scope>NUCLEOTIDE SEQUENCE [LARGE SCALE GENOMIC DNA]</scope>
    <source>
        <strain evidence="1 2">FP101781</strain>
    </source>
</reference>
<name>A0A4Y7RD62_COPMI</name>
<comment type="caution">
    <text evidence="1">The sequence shown here is derived from an EMBL/GenBank/DDBJ whole genome shotgun (WGS) entry which is preliminary data.</text>
</comment>
<organism evidence="1 2">
    <name type="scientific">Coprinellus micaceus</name>
    <name type="common">Glistening ink-cap mushroom</name>
    <name type="synonym">Coprinus micaceus</name>
    <dbReference type="NCBI Taxonomy" id="71717"/>
    <lineage>
        <taxon>Eukaryota</taxon>
        <taxon>Fungi</taxon>
        <taxon>Dikarya</taxon>
        <taxon>Basidiomycota</taxon>
        <taxon>Agaricomycotina</taxon>
        <taxon>Agaricomycetes</taxon>
        <taxon>Agaricomycetidae</taxon>
        <taxon>Agaricales</taxon>
        <taxon>Agaricineae</taxon>
        <taxon>Psathyrellaceae</taxon>
        <taxon>Coprinellus</taxon>
    </lineage>
</organism>
<dbReference type="EMBL" id="QPFP01000585">
    <property type="protein sequence ID" value="TEB06267.1"/>
    <property type="molecule type" value="Genomic_DNA"/>
</dbReference>
<accession>A0A4Y7RD62</accession>
<dbReference type="Proteomes" id="UP000298030">
    <property type="component" value="Unassembled WGS sequence"/>
</dbReference>
<proteinExistence type="predicted"/>
<gene>
    <name evidence="1" type="ORF">FA13DRAFT_1181806</name>
</gene>
<sequence length="141" mass="15664">MPQPIMTSILQLVEPSTMALTKTSLQLQDQGFPHQNYTLFRSCIQIMAAPRNLLGSYTVPSGTKLLSLTPAVSVGWTTPSSSSPTGGNPRQHVMNSGEVWVYGVFSIENVHWLSEKGANFLRRRYERRTTRVGQRVTIAAE</sequence>
<evidence type="ECO:0000313" key="1">
    <source>
        <dbReference type="EMBL" id="TEB06267.1"/>
    </source>
</evidence>
<protein>
    <submittedName>
        <fullName evidence="1">Uncharacterized protein</fullName>
    </submittedName>
</protein>
<keyword evidence="2" id="KW-1185">Reference proteome</keyword>
<dbReference type="AlphaFoldDB" id="A0A4Y7RD62"/>